<dbReference type="EMBL" id="CP042831">
    <property type="protein sequence ID" value="QEE51354.1"/>
    <property type="molecule type" value="Genomic_DNA"/>
</dbReference>
<feature type="domain" description="2TM" evidence="2">
    <location>
        <begin position="19"/>
        <end position="98"/>
    </location>
</feature>
<gene>
    <name evidence="3" type="ORF">FUA48_17800</name>
</gene>
<dbReference type="Proteomes" id="UP000321222">
    <property type="component" value="Chromosome"/>
</dbReference>
<dbReference type="RefSeq" id="WP_147584848.1">
    <property type="nucleotide sequence ID" value="NZ_CP042831.1"/>
</dbReference>
<keyword evidence="1" id="KW-1133">Transmembrane helix</keyword>
<dbReference type="AlphaFoldDB" id="A0A5B9FWK5"/>
<feature type="transmembrane region" description="Helical" evidence="1">
    <location>
        <begin position="57"/>
        <end position="85"/>
    </location>
</feature>
<keyword evidence="1" id="KW-0812">Transmembrane</keyword>
<dbReference type="OrthoDB" id="8965954at2"/>
<evidence type="ECO:0000313" key="4">
    <source>
        <dbReference type="Proteomes" id="UP000321222"/>
    </source>
</evidence>
<protein>
    <submittedName>
        <fullName evidence="3">2TM domain-containing protein</fullName>
    </submittedName>
</protein>
<reference evidence="3 4" key="1">
    <citation type="submission" date="2019-08" db="EMBL/GenBank/DDBJ databases">
        <title>Flavobacterium alkalisoli sp. nov., isolated from rhizosphere soil of Suaeda salsa.</title>
        <authorList>
            <person name="Sun J.-Q."/>
            <person name="Xu L."/>
        </authorList>
    </citation>
    <scope>NUCLEOTIDE SEQUENCE [LARGE SCALE GENOMIC DNA]</scope>
    <source>
        <strain evidence="3 4">XS-5</strain>
    </source>
</reference>
<keyword evidence="1" id="KW-0472">Membrane</keyword>
<dbReference type="InterPro" id="IPR025698">
    <property type="entry name" value="2TM_dom"/>
</dbReference>
<organism evidence="3 4">
    <name type="scientific">Flavobacterium alkalisoli</name>
    <dbReference type="NCBI Taxonomy" id="2602769"/>
    <lineage>
        <taxon>Bacteria</taxon>
        <taxon>Pseudomonadati</taxon>
        <taxon>Bacteroidota</taxon>
        <taxon>Flavobacteriia</taxon>
        <taxon>Flavobacteriales</taxon>
        <taxon>Flavobacteriaceae</taxon>
        <taxon>Flavobacterium</taxon>
    </lineage>
</organism>
<accession>A0A5B9FWK5</accession>
<feature type="transmembrane region" description="Helical" evidence="1">
    <location>
        <begin position="30"/>
        <end position="51"/>
    </location>
</feature>
<keyword evidence="4" id="KW-1185">Reference proteome</keyword>
<evidence type="ECO:0000259" key="2">
    <source>
        <dbReference type="Pfam" id="PF13239"/>
    </source>
</evidence>
<proteinExistence type="predicted"/>
<dbReference type="KEGG" id="fak:FUA48_17800"/>
<dbReference type="Pfam" id="PF13239">
    <property type="entry name" value="2TM"/>
    <property type="match status" value="1"/>
</dbReference>
<evidence type="ECO:0000256" key="1">
    <source>
        <dbReference type="SAM" id="Phobius"/>
    </source>
</evidence>
<evidence type="ECO:0000313" key="3">
    <source>
        <dbReference type="EMBL" id="QEE51354.1"/>
    </source>
</evidence>
<sequence length="107" mass="13003">MAVSMRYYDEFDKNSVLYQKTKRKVRDLRAFYIHFICYLISIIAMLVLLDLTFKPLLYWFFIITASWGLGVFLNAMKVFGFYPFLGKKWEKKKMKELIQKEKSYKKQ</sequence>
<name>A0A5B9FWK5_9FLAO</name>